<dbReference type="InterPro" id="IPR036188">
    <property type="entry name" value="FAD/NAD-bd_sf"/>
</dbReference>
<evidence type="ECO:0000313" key="2">
    <source>
        <dbReference type="EMBL" id="NBE52268.1"/>
    </source>
</evidence>
<dbReference type="EMBL" id="JAAAHS010000074">
    <property type="protein sequence ID" value="NBE52268.1"/>
    <property type="molecule type" value="Genomic_DNA"/>
</dbReference>
<organism evidence="2 3">
    <name type="scientific">Streptomyces boluensis</name>
    <dbReference type="NCBI Taxonomy" id="1775135"/>
    <lineage>
        <taxon>Bacteria</taxon>
        <taxon>Bacillati</taxon>
        <taxon>Actinomycetota</taxon>
        <taxon>Actinomycetes</taxon>
        <taxon>Kitasatosporales</taxon>
        <taxon>Streptomycetaceae</taxon>
        <taxon>Streptomyces</taxon>
    </lineage>
</organism>
<dbReference type="InterPro" id="IPR002937">
    <property type="entry name" value="Amino_oxidase"/>
</dbReference>
<dbReference type="PANTHER" id="PTHR43734:SF1">
    <property type="entry name" value="PHYTOENE DESATURASE"/>
    <property type="match status" value="1"/>
</dbReference>
<gene>
    <name evidence="2" type="ORF">GUY60_12690</name>
</gene>
<protein>
    <submittedName>
        <fullName evidence="2">NAD(P)-binding protein</fullName>
    </submittedName>
</protein>
<dbReference type="PANTHER" id="PTHR43734">
    <property type="entry name" value="PHYTOENE DESATURASE"/>
    <property type="match status" value="1"/>
</dbReference>
<name>A0A964XM70_9ACTN</name>
<evidence type="ECO:0000259" key="1">
    <source>
        <dbReference type="Pfam" id="PF01593"/>
    </source>
</evidence>
<dbReference type="GO" id="GO:0016491">
    <property type="term" value="F:oxidoreductase activity"/>
    <property type="evidence" value="ECO:0007669"/>
    <property type="project" value="InterPro"/>
</dbReference>
<dbReference type="SUPFAM" id="SSF51905">
    <property type="entry name" value="FAD/NAD(P)-binding domain"/>
    <property type="match status" value="1"/>
</dbReference>
<sequence length="488" mass="52027">MIGAGMGAMAAAARLAVAGHRVAVFERTGTYGGGVRRFERDGFAFDTGPGLLSLPAVYRDLFIKTGKQPLEECVDLVQVDPAVRHVFADGTELTLPNASRAGVVEALDATLGAPAGERWGAFLNRARDAWDRSRRPLLEEPLWPDWKVLAERDPYPAVRKSGLLRRKPPTLADVTRRELAEPRLVALVESALLEHGLDPRTTPASAAVLPYMEQAFGTWYVRGGIRELARAVHERCLARRVEFSFGAEVVSVVEKDGRATGVELADGTRVEADHVVAGIDPVRLQRLTAHRLYGTDDVRPAEDTARDGARFTVLLALRGAREAGAVHRTVVHPADRKAELDALAVGPGAGLRPTVTVLRPGDPALVPDDGHESVVLSAVAPSKEVRDDATLTAAYADGLVTAAESAVPRLRERIMWRELPAGPPARCPHPALAGADGRFLYPSNTTRLPGLHVVGGSAHPGGGLPHSGMSGALVAGLIVEGPEFRGSQ</sequence>
<dbReference type="OrthoDB" id="9774675at2"/>
<dbReference type="Proteomes" id="UP000598297">
    <property type="component" value="Unassembled WGS sequence"/>
</dbReference>
<comment type="caution">
    <text evidence="2">The sequence shown here is derived from an EMBL/GenBank/DDBJ whole genome shotgun (WGS) entry which is preliminary data.</text>
</comment>
<reference evidence="2" key="1">
    <citation type="submission" date="2020-01" db="EMBL/GenBank/DDBJ databases">
        <title>Whole-genome analyses of novel actinobacteria.</title>
        <authorList>
            <person name="Sahin N."/>
        </authorList>
    </citation>
    <scope>NUCLEOTIDE SEQUENCE</scope>
    <source>
        <strain evidence="2">YC537</strain>
    </source>
</reference>
<proteinExistence type="predicted"/>
<dbReference type="Gene3D" id="3.50.50.60">
    <property type="entry name" value="FAD/NAD(P)-binding domain"/>
    <property type="match status" value="2"/>
</dbReference>
<dbReference type="Pfam" id="PF01593">
    <property type="entry name" value="Amino_oxidase"/>
    <property type="match status" value="1"/>
</dbReference>
<keyword evidence="3" id="KW-1185">Reference proteome</keyword>
<feature type="domain" description="Amine oxidase" evidence="1">
    <location>
        <begin position="9"/>
        <end position="286"/>
    </location>
</feature>
<dbReference type="AlphaFoldDB" id="A0A964XM70"/>
<evidence type="ECO:0000313" key="3">
    <source>
        <dbReference type="Proteomes" id="UP000598297"/>
    </source>
</evidence>
<accession>A0A964XM70</accession>